<protein>
    <submittedName>
        <fullName evidence="5">DnaJ domain-containing protein</fullName>
    </submittedName>
</protein>
<evidence type="ECO:0000313" key="6">
    <source>
        <dbReference type="Proteomes" id="UP000193560"/>
    </source>
</evidence>
<evidence type="ECO:0000313" key="5">
    <source>
        <dbReference type="EMBL" id="ORZ09223.1"/>
    </source>
</evidence>
<dbReference type="OrthoDB" id="1717591at2759"/>
<proteinExistence type="predicted"/>
<dbReference type="Gene3D" id="1.10.287.110">
    <property type="entry name" value="DnaJ domain"/>
    <property type="match status" value="1"/>
</dbReference>
<feature type="repeat" description="TPR" evidence="3">
    <location>
        <begin position="4"/>
        <end position="37"/>
    </location>
</feature>
<dbReference type="STRING" id="90262.A0A1X2I4I1"/>
<keyword evidence="2 3" id="KW-0802">TPR repeat</keyword>
<dbReference type="FunFam" id="1.10.287.110:FF:000002">
    <property type="entry name" value="putative tyrosine-protein phosphatase auxilin isoform X2"/>
    <property type="match status" value="1"/>
</dbReference>
<evidence type="ECO:0000256" key="1">
    <source>
        <dbReference type="ARBA" id="ARBA00022737"/>
    </source>
</evidence>
<dbReference type="PANTHER" id="PTHR23172:SF19">
    <property type="entry name" value="J DOMAIN-CONTAINING PROTEIN"/>
    <property type="match status" value="1"/>
</dbReference>
<dbReference type="SUPFAM" id="SSF46565">
    <property type="entry name" value="Chaperone J-domain"/>
    <property type="match status" value="1"/>
</dbReference>
<dbReference type="Gene3D" id="1.25.40.10">
    <property type="entry name" value="Tetratricopeptide repeat domain"/>
    <property type="match status" value="1"/>
</dbReference>
<dbReference type="PANTHER" id="PTHR23172">
    <property type="entry name" value="AUXILIN/CYCLIN G-ASSOCIATED KINASE-RELATED"/>
    <property type="match status" value="1"/>
</dbReference>
<feature type="region of interest" description="Disordered" evidence="4">
    <location>
        <begin position="142"/>
        <end position="178"/>
    </location>
</feature>
<sequence length="323" mass="36266">MKKAIKARERGNDLFKLGYYREAEKSYNQALALLPDRHDITAIISNNRAAARLKNGQYRQCVMDCTFVVDWTRQKCLREGKASTIKLDDGTSIRCYDQLGKALHRKAEALEKMLRTTDAQYIYEELVDMDSGDTKALTGLQRCQSTTETKPPPPPSPFSKPTSTNTTTTPTHGAASSSSAFPGLDYSIFESQQPNIDEPPPSKAVAAMRARQAKMATEETERQEKMDMVNLRIDAWKRGKEKNIRALLSSLNTVLWSGAQWNGVPINELQEPRKVKMCYMKAISKVHPDKLPSSTTVEQCLLASGVFSVLNQAWDDFRSHNTI</sequence>
<dbReference type="GO" id="GO:0031982">
    <property type="term" value="C:vesicle"/>
    <property type="evidence" value="ECO:0007669"/>
    <property type="project" value="TreeGrafter"/>
</dbReference>
<name>A0A1X2I4I1_9FUNG</name>
<feature type="compositionally biased region" description="Low complexity" evidence="4">
    <location>
        <begin position="159"/>
        <end position="178"/>
    </location>
</feature>
<dbReference type="AlphaFoldDB" id="A0A1X2I4I1"/>
<dbReference type="InterPro" id="IPR013105">
    <property type="entry name" value="TPR_2"/>
</dbReference>
<dbReference type="GO" id="GO:0030276">
    <property type="term" value="F:clathrin binding"/>
    <property type="evidence" value="ECO:0007669"/>
    <property type="project" value="TreeGrafter"/>
</dbReference>
<dbReference type="Proteomes" id="UP000193560">
    <property type="component" value="Unassembled WGS sequence"/>
</dbReference>
<dbReference type="InterPro" id="IPR019734">
    <property type="entry name" value="TPR_rpt"/>
</dbReference>
<dbReference type="EMBL" id="MCGE01000028">
    <property type="protein sequence ID" value="ORZ09223.1"/>
    <property type="molecule type" value="Genomic_DNA"/>
</dbReference>
<dbReference type="PROSITE" id="PS50005">
    <property type="entry name" value="TPR"/>
    <property type="match status" value="1"/>
</dbReference>
<dbReference type="GO" id="GO:0072318">
    <property type="term" value="P:clathrin coat disassembly"/>
    <property type="evidence" value="ECO:0007669"/>
    <property type="project" value="TreeGrafter"/>
</dbReference>
<accession>A0A1X2I4I1</accession>
<dbReference type="InterPro" id="IPR011990">
    <property type="entry name" value="TPR-like_helical_dom_sf"/>
</dbReference>
<gene>
    <name evidence="5" type="ORF">BCR42DRAFT_423991</name>
</gene>
<dbReference type="Pfam" id="PF07719">
    <property type="entry name" value="TPR_2"/>
    <property type="match status" value="1"/>
</dbReference>
<evidence type="ECO:0000256" key="4">
    <source>
        <dbReference type="SAM" id="MobiDB-lite"/>
    </source>
</evidence>
<reference evidence="5 6" key="1">
    <citation type="submission" date="2016-07" db="EMBL/GenBank/DDBJ databases">
        <title>Pervasive Adenine N6-methylation of Active Genes in Fungi.</title>
        <authorList>
            <consortium name="DOE Joint Genome Institute"/>
            <person name="Mondo S.J."/>
            <person name="Dannebaum R.O."/>
            <person name="Kuo R.C."/>
            <person name="Labutti K."/>
            <person name="Haridas S."/>
            <person name="Kuo A."/>
            <person name="Salamov A."/>
            <person name="Ahrendt S.R."/>
            <person name="Lipzen A."/>
            <person name="Sullivan W."/>
            <person name="Andreopoulos W.B."/>
            <person name="Clum A."/>
            <person name="Lindquist E."/>
            <person name="Daum C."/>
            <person name="Ramamoorthy G.K."/>
            <person name="Gryganskyi A."/>
            <person name="Culley D."/>
            <person name="Magnuson J.K."/>
            <person name="James T.Y."/>
            <person name="O'Malley M.A."/>
            <person name="Stajich J.E."/>
            <person name="Spatafora J.W."/>
            <person name="Visel A."/>
            <person name="Grigoriev I.V."/>
        </authorList>
    </citation>
    <scope>NUCLEOTIDE SEQUENCE [LARGE SCALE GENOMIC DNA]</scope>
    <source>
        <strain evidence="5 6">NRRL 1336</strain>
    </source>
</reference>
<dbReference type="GO" id="GO:0005737">
    <property type="term" value="C:cytoplasm"/>
    <property type="evidence" value="ECO:0007669"/>
    <property type="project" value="TreeGrafter"/>
</dbReference>
<dbReference type="InterPro" id="IPR036869">
    <property type="entry name" value="J_dom_sf"/>
</dbReference>
<keyword evidence="6" id="KW-1185">Reference proteome</keyword>
<dbReference type="GO" id="GO:0072583">
    <property type="term" value="P:clathrin-dependent endocytosis"/>
    <property type="evidence" value="ECO:0007669"/>
    <property type="project" value="TreeGrafter"/>
</dbReference>
<evidence type="ECO:0000256" key="2">
    <source>
        <dbReference type="ARBA" id="ARBA00022803"/>
    </source>
</evidence>
<comment type="caution">
    <text evidence="5">The sequence shown here is derived from an EMBL/GenBank/DDBJ whole genome shotgun (WGS) entry which is preliminary data.</text>
</comment>
<dbReference type="SUPFAM" id="SSF48452">
    <property type="entry name" value="TPR-like"/>
    <property type="match status" value="1"/>
</dbReference>
<keyword evidence="1" id="KW-0677">Repeat</keyword>
<organism evidence="5 6">
    <name type="scientific">Absidia repens</name>
    <dbReference type="NCBI Taxonomy" id="90262"/>
    <lineage>
        <taxon>Eukaryota</taxon>
        <taxon>Fungi</taxon>
        <taxon>Fungi incertae sedis</taxon>
        <taxon>Mucoromycota</taxon>
        <taxon>Mucoromycotina</taxon>
        <taxon>Mucoromycetes</taxon>
        <taxon>Mucorales</taxon>
        <taxon>Cunninghamellaceae</taxon>
        <taxon>Absidia</taxon>
    </lineage>
</organism>
<evidence type="ECO:0000256" key="3">
    <source>
        <dbReference type="PROSITE-ProRule" id="PRU00339"/>
    </source>
</evidence>